<evidence type="ECO:0000256" key="9">
    <source>
        <dbReference type="ARBA" id="ARBA00022842"/>
    </source>
</evidence>
<comment type="function">
    <text evidence="10">Required for the formation of a threonylcarbamoyl group on adenosine at position 37 (t(6)A37) in tRNAs that read codons beginning with adenine. Is involved in the transfer of the threonylcarbamoyl moiety of threonylcarbamoyl-AMP (TC-AMP) to the N6 group of A37, together with TsaD and TsaB. TsaE seems to play an indirect role in the t(6)A biosynthesis pathway, possibly in regulating the core enzymatic function of TsaD.</text>
</comment>
<keyword evidence="7" id="KW-0547">Nucleotide-binding</keyword>
<evidence type="ECO:0000256" key="10">
    <source>
        <dbReference type="ARBA" id="ARBA00024908"/>
    </source>
</evidence>
<dbReference type="Gene3D" id="3.40.50.300">
    <property type="entry name" value="P-loop containing nucleotide triphosphate hydrolases"/>
    <property type="match status" value="1"/>
</dbReference>
<keyword evidence="13" id="KW-1185">Reference proteome</keyword>
<comment type="caution">
    <text evidence="12">The sequence shown here is derived from an EMBL/GenBank/DDBJ whole genome shotgun (WGS) entry which is preliminary data.</text>
</comment>
<keyword evidence="9" id="KW-0460">Magnesium</keyword>
<dbReference type="EMBL" id="JACHMN010000002">
    <property type="protein sequence ID" value="MBB5871532.1"/>
    <property type="molecule type" value="Genomic_DNA"/>
</dbReference>
<evidence type="ECO:0000256" key="1">
    <source>
        <dbReference type="ARBA" id="ARBA00004496"/>
    </source>
</evidence>
<evidence type="ECO:0000313" key="13">
    <source>
        <dbReference type="Proteomes" id="UP000587527"/>
    </source>
</evidence>
<dbReference type="GO" id="GO:0005737">
    <property type="term" value="C:cytoplasm"/>
    <property type="evidence" value="ECO:0007669"/>
    <property type="project" value="UniProtKB-SubCell"/>
</dbReference>
<evidence type="ECO:0000256" key="2">
    <source>
        <dbReference type="ARBA" id="ARBA00007599"/>
    </source>
</evidence>
<dbReference type="SUPFAM" id="SSF52540">
    <property type="entry name" value="P-loop containing nucleoside triphosphate hydrolases"/>
    <property type="match status" value="1"/>
</dbReference>
<evidence type="ECO:0000256" key="7">
    <source>
        <dbReference type="ARBA" id="ARBA00022741"/>
    </source>
</evidence>
<dbReference type="Pfam" id="PF02367">
    <property type="entry name" value="TsaE"/>
    <property type="match status" value="1"/>
</dbReference>
<dbReference type="Proteomes" id="UP000587527">
    <property type="component" value="Unassembled WGS sequence"/>
</dbReference>
<evidence type="ECO:0000256" key="8">
    <source>
        <dbReference type="ARBA" id="ARBA00022840"/>
    </source>
</evidence>
<accession>A0A841BXN3</accession>
<keyword evidence="5" id="KW-0819">tRNA processing</keyword>
<sequence length="153" mass="16218">MKLSTVEETRAFGTRLAGLLRAGDLVILGGPLGAGKTALAQGIGEGLRVVGAVTSPTFVIARVHRPDREAGGSVPMVHVDAYRLGTVTDPRAEIDDLDLDADLEDSVTLVEWGEGLVEQLSDAHLEVRISRLDDDTRVVELVGHGGDWASRLA</sequence>
<evidence type="ECO:0000256" key="4">
    <source>
        <dbReference type="ARBA" id="ARBA00022490"/>
    </source>
</evidence>
<protein>
    <recommendedName>
        <fullName evidence="3">tRNA threonylcarbamoyladenosine biosynthesis protein TsaE</fullName>
    </recommendedName>
    <alternativeName>
        <fullName evidence="11">t(6)A37 threonylcarbamoyladenosine biosynthesis protein TsaE</fullName>
    </alternativeName>
</protein>
<gene>
    <name evidence="12" type="ORF">F4553_004911</name>
</gene>
<organism evidence="12 13">
    <name type="scientific">Allocatelliglobosispora scoriae</name>
    <dbReference type="NCBI Taxonomy" id="643052"/>
    <lineage>
        <taxon>Bacteria</taxon>
        <taxon>Bacillati</taxon>
        <taxon>Actinomycetota</taxon>
        <taxon>Actinomycetes</taxon>
        <taxon>Micromonosporales</taxon>
        <taxon>Micromonosporaceae</taxon>
        <taxon>Allocatelliglobosispora</taxon>
    </lineage>
</organism>
<dbReference type="PANTHER" id="PTHR33540:SF2">
    <property type="entry name" value="TRNA THREONYLCARBAMOYLADENOSINE BIOSYNTHESIS PROTEIN TSAE"/>
    <property type="match status" value="1"/>
</dbReference>
<evidence type="ECO:0000256" key="11">
    <source>
        <dbReference type="ARBA" id="ARBA00032441"/>
    </source>
</evidence>
<dbReference type="InterPro" id="IPR003442">
    <property type="entry name" value="T6A_TsaE"/>
</dbReference>
<keyword evidence="4" id="KW-0963">Cytoplasm</keyword>
<dbReference type="PANTHER" id="PTHR33540">
    <property type="entry name" value="TRNA THREONYLCARBAMOYLADENOSINE BIOSYNTHESIS PROTEIN TSAE"/>
    <property type="match status" value="1"/>
</dbReference>
<comment type="subcellular location">
    <subcellularLocation>
        <location evidence="1">Cytoplasm</location>
    </subcellularLocation>
</comment>
<dbReference type="NCBIfam" id="TIGR00150">
    <property type="entry name" value="T6A_YjeE"/>
    <property type="match status" value="1"/>
</dbReference>
<dbReference type="AlphaFoldDB" id="A0A841BXN3"/>
<evidence type="ECO:0000256" key="5">
    <source>
        <dbReference type="ARBA" id="ARBA00022694"/>
    </source>
</evidence>
<dbReference type="InterPro" id="IPR027417">
    <property type="entry name" value="P-loop_NTPase"/>
</dbReference>
<keyword evidence="8" id="KW-0067">ATP-binding</keyword>
<dbReference type="GO" id="GO:0046872">
    <property type="term" value="F:metal ion binding"/>
    <property type="evidence" value="ECO:0007669"/>
    <property type="project" value="UniProtKB-KW"/>
</dbReference>
<evidence type="ECO:0000313" key="12">
    <source>
        <dbReference type="EMBL" id="MBB5871532.1"/>
    </source>
</evidence>
<keyword evidence="6" id="KW-0479">Metal-binding</keyword>
<dbReference type="GO" id="GO:0005524">
    <property type="term" value="F:ATP binding"/>
    <property type="evidence" value="ECO:0007669"/>
    <property type="project" value="UniProtKB-KW"/>
</dbReference>
<name>A0A841BXN3_9ACTN</name>
<evidence type="ECO:0000256" key="3">
    <source>
        <dbReference type="ARBA" id="ARBA00019010"/>
    </source>
</evidence>
<dbReference type="RefSeq" id="WP_184839650.1">
    <property type="nucleotide sequence ID" value="NZ_JACHMN010000002.1"/>
</dbReference>
<proteinExistence type="inferred from homology"/>
<comment type="similarity">
    <text evidence="2">Belongs to the TsaE family.</text>
</comment>
<reference evidence="12 13" key="1">
    <citation type="submission" date="2020-08" db="EMBL/GenBank/DDBJ databases">
        <title>Sequencing the genomes of 1000 actinobacteria strains.</title>
        <authorList>
            <person name="Klenk H.-P."/>
        </authorList>
    </citation>
    <scope>NUCLEOTIDE SEQUENCE [LARGE SCALE GENOMIC DNA]</scope>
    <source>
        <strain evidence="12 13">DSM 45362</strain>
    </source>
</reference>
<dbReference type="GO" id="GO:0002949">
    <property type="term" value="P:tRNA threonylcarbamoyladenosine modification"/>
    <property type="evidence" value="ECO:0007669"/>
    <property type="project" value="InterPro"/>
</dbReference>
<evidence type="ECO:0000256" key="6">
    <source>
        <dbReference type="ARBA" id="ARBA00022723"/>
    </source>
</evidence>